<feature type="transmembrane region" description="Helical" evidence="1">
    <location>
        <begin position="283"/>
        <end position="305"/>
    </location>
</feature>
<dbReference type="OrthoDB" id="1801976at2"/>
<sequence>MHKLLDPRCLWGVAVVPLLGLWCLGYYQYTLIESLLQAHQQGYWHQQGGALFALIFVAFGGSVALDAAGKRIGILHLAVLFTSVVSYGSWTVAALDDLFPVDVPNWLLDDRATLYVPTFLMPALVYTLFAAIHLSTRADRSYSAWPNFIAALFMPLMLYVFATVVVPAVHPLHDVLPEQVATIIAVVFSTVFVFFVLRAVYLLGRNREWWSVRGHLAFRFLLTVCCPLIGLVLNNSSLFNMDVTSPEGVFGNFGHPLFYSLAALNGIYCCLPRRDMLGYRAVLFAAGCSGLPFLLYFVLVFLPFVPLAVLATVYYGAGLLMLVPLMMLPVQLRFLKGDYAYLVRHINPRYLLAAGLVLCCLLPGGITVAYRADRYILQEALDYVYSPVNQEVEIDPRAVERVIHNISLHRKSEGAFMGNEKMPYLSQYYAWLVLDNLTLSNDKLDRLSRVYLGTGYDVSSRTPDRNSSQNTELIDLSSESSWDAGTETWTSWVHLEVAADTLHGNLGEYAVRFDLPPGCFIDDYYLYVGERKKHGLLSERGVATWVYNQVVGTQRDPGLLRYEGADRIRLSVYPFRRGDVRRTGFRVRHRDPVNLQIDGKTTMLGIETARARADPVTFAGGCYLPASFKASLPAVRLLPQIHFVLDASHRSPEAEAELIERIHQFTGDLPSDFPEPIVNVCGTYVRQMSYRHEWEQQLHGTPAGGFFAQRAVDRIFGNVTGSSRTYPVVIIVGEDPVLDDDLSIYAAGVPFDPKVYDLGSEGRLTVSYEDGVADRDPSNYVPLPKPITAYAFPTATAPMAWLRMDNKPEIVLTTDPEPAAPNPNGVWTGAMEQYADYLRNRRSGRTGRPEWLKEVRGSFRSGVLMPTTAFLVLENAAQEEALRRKQVQILSADPRLDLEEVTAMSEPGWWLLPLCLPLLWYFSPALRRKTS</sequence>
<proteinExistence type="predicted"/>
<keyword evidence="4" id="KW-1185">Reference proteome</keyword>
<evidence type="ECO:0000313" key="3">
    <source>
        <dbReference type="EMBL" id="PPK86084.1"/>
    </source>
</evidence>
<dbReference type="PROSITE" id="PS51468">
    <property type="entry name" value="VIT"/>
    <property type="match status" value="1"/>
</dbReference>
<reference evidence="3 4" key="1">
    <citation type="submission" date="2018-02" db="EMBL/GenBank/DDBJ databases">
        <title>Genomic Encyclopedia of Archaeal and Bacterial Type Strains, Phase II (KMG-II): from individual species to whole genera.</title>
        <authorList>
            <person name="Goeker M."/>
        </authorList>
    </citation>
    <scope>NUCLEOTIDE SEQUENCE [LARGE SCALE GENOMIC DNA]</scope>
    <source>
        <strain evidence="3 4">DSM 29526</strain>
    </source>
</reference>
<feature type="transmembrane region" description="Helical" evidence="1">
    <location>
        <begin position="181"/>
        <end position="204"/>
    </location>
</feature>
<dbReference type="InterPro" id="IPR013694">
    <property type="entry name" value="VIT"/>
</dbReference>
<protein>
    <submittedName>
        <fullName evidence="3">Putative secreted protein with MSEP-CTERM motif</fullName>
    </submittedName>
</protein>
<feature type="transmembrane region" description="Helical" evidence="1">
    <location>
        <begin position="253"/>
        <end position="271"/>
    </location>
</feature>
<dbReference type="AlphaFoldDB" id="A0A2S6I4K3"/>
<accession>A0A2S6I4K3</accession>
<feature type="transmembrane region" description="Helical" evidence="1">
    <location>
        <begin position="148"/>
        <end position="169"/>
    </location>
</feature>
<comment type="caution">
    <text evidence="3">The sequence shown here is derived from an EMBL/GenBank/DDBJ whole genome shotgun (WGS) entry which is preliminary data.</text>
</comment>
<feature type="transmembrane region" description="Helical" evidence="1">
    <location>
        <begin position="115"/>
        <end position="136"/>
    </location>
</feature>
<feature type="transmembrane region" description="Helical" evidence="1">
    <location>
        <begin position="216"/>
        <end position="233"/>
    </location>
</feature>
<dbReference type="NCBIfam" id="TIGR04286">
    <property type="entry name" value="MSEP-CTERM"/>
    <property type="match status" value="1"/>
</dbReference>
<feature type="transmembrane region" description="Helical" evidence="1">
    <location>
        <begin position="9"/>
        <end position="29"/>
    </location>
</feature>
<dbReference type="EMBL" id="PTJC01000006">
    <property type="protein sequence ID" value="PPK86084.1"/>
    <property type="molecule type" value="Genomic_DNA"/>
</dbReference>
<dbReference type="InterPro" id="IPR027550">
    <property type="entry name" value="MSEP-CTERM"/>
</dbReference>
<keyword evidence="1" id="KW-0812">Transmembrane</keyword>
<gene>
    <name evidence="3" type="ORF">CLV84_3001</name>
</gene>
<organism evidence="3 4">
    <name type="scientific">Neolewinella xylanilytica</name>
    <dbReference type="NCBI Taxonomy" id="1514080"/>
    <lineage>
        <taxon>Bacteria</taxon>
        <taxon>Pseudomonadati</taxon>
        <taxon>Bacteroidota</taxon>
        <taxon>Saprospiria</taxon>
        <taxon>Saprospirales</taxon>
        <taxon>Lewinellaceae</taxon>
        <taxon>Neolewinella</taxon>
    </lineage>
</organism>
<feature type="transmembrane region" description="Helical" evidence="1">
    <location>
        <begin position="49"/>
        <end position="67"/>
    </location>
</feature>
<feature type="domain" description="VIT" evidence="2">
    <location>
        <begin position="457"/>
        <end position="589"/>
    </location>
</feature>
<feature type="transmembrane region" description="Helical" evidence="1">
    <location>
        <begin position="311"/>
        <end position="330"/>
    </location>
</feature>
<dbReference type="Proteomes" id="UP000237662">
    <property type="component" value="Unassembled WGS sequence"/>
</dbReference>
<evidence type="ECO:0000259" key="2">
    <source>
        <dbReference type="PROSITE" id="PS51468"/>
    </source>
</evidence>
<dbReference type="RefSeq" id="WP_104420550.1">
    <property type="nucleotide sequence ID" value="NZ_PTJC01000006.1"/>
</dbReference>
<keyword evidence="1" id="KW-1133">Transmembrane helix</keyword>
<keyword evidence="1" id="KW-0472">Membrane</keyword>
<evidence type="ECO:0000313" key="4">
    <source>
        <dbReference type="Proteomes" id="UP000237662"/>
    </source>
</evidence>
<feature type="transmembrane region" description="Helical" evidence="1">
    <location>
        <begin position="350"/>
        <end position="370"/>
    </location>
</feature>
<evidence type="ECO:0000256" key="1">
    <source>
        <dbReference type="SAM" id="Phobius"/>
    </source>
</evidence>
<feature type="transmembrane region" description="Helical" evidence="1">
    <location>
        <begin position="74"/>
        <end position="95"/>
    </location>
</feature>
<name>A0A2S6I4K3_9BACT</name>